<evidence type="ECO:0000259" key="2">
    <source>
        <dbReference type="PROSITE" id="PS50158"/>
    </source>
</evidence>
<keyword evidence="4" id="KW-1185">Reference proteome</keyword>
<dbReference type="AlphaFoldDB" id="A0A444XSA1"/>
<reference evidence="3 4" key="1">
    <citation type="submission" date="2019-01" db="EMBL/GenBank/DDBJ databases">
        <title>Sequencing of cultivated peanut Arachis hypogaea provides insights into genome evolution and oil improvement.</title>
        <authorList>
            <person name="Chen X."/>
        </authorList>
    </citation>
    <scope>NUCLEOTIDE SEQUENCE [LARGE SCALE GENOMIC DNA]</scope>
    <source>
        <strain evidence="4">cv. Fuhuasheng</strain>
        <tissue evidence="3">Leaves</tissue>
    </source>
</reference>
<feature type="domain" description="CCHC-type" evidence="2">
    <location>
        <begin position="83"/>
        <end position="96"/>
    </location>
</feature>
<dbReference type="GO" id="GO:0003676">
    <property type="term" value="F:nucleic acid binding"/>
    <property type="evidence" value="ECO:0007669"/>
    <property type="project" value="InterPro"/>
</dbReference>
<sequence>MEFWVQIHGLPMENMNRETGRIIRDMMGIVIDVEDPMKNHVLMKTFLSRGYSQAFTHRFLYGRENLPNVWVQFKYERLQDSYCMNCGIIGHSKKECNKEMVIASWNPEVLDILLDYV</sequence>
<name>A0A444XSA1_ARAHY</name>
<dbReference type="InterPro" id="IPR001878">
    <property type="entry name" value="Znf_CCHC"/>
</dbReference>
<proteinExistence type="predicted"/>
<dbReference type="InterPro" id="IPR036875">
    <property type="entry name" value="Znf_CCHC_sf"/>
</dbReference>
<dbReference type="GO" id="GO:0008270">
    <property type="term" value="F:zinc ion binding"/>
    <property type="evidence" value="ECO:0007669"/>
    <property type="project" value="UniProtKB-KW"/>
</dbReference>
<dbReference type="EMBL" id="SDMP01000019">
    <property type="protein sequence ID" value="RYQ92374.1"/>
    <property type="molecule type" value="Genomic_DNA"/>
</dbReference>
<evidence type="ECO:0000256" key="1">
    <source>
        <dbReference type="PROSITE-ProRule" id="PRU00047"/>
    </source>
</evidence>
<dbReference type="SUPFAM" id="SSF57756">
    <property type="entry name" value="Retrovirus zinc finger-like domains"/>
    <property type="match status" value="1"/>
</dbReference>
<evidence type="ECO:0000313" key="4">
    <source>
        <dbReference type="Proteomes" id="UP000289738"/>
    </source>
</evidence>
<gene>
    <name evidence="3" type="ORF">Ahy_B09g098581</name>
</gene>
<comment type="caution">
    <text evidence="3">The sequence shown here is derived from an EMBL/GenBank/DDBJ whole genome shotgun (WGS) entry which is preliminary data.</text>
</comment>
<keyword evidence="1" id="KW-0863">Zinc-finger</keyword>
<keyword evidence="1" id="KW-0479">Metal-binding</keyword>
<accession>A0A444XSA1</accession>
<dbReference type="PROSITE" id="PS50158">
    <property type="entry name" value="ZF_CCHC"/>
    <property type="match status" value="1"/>
</dbReference>
<keyword evidence="1" id="KW-0862">Zinc</keyword>
<organism evidence="3 4">
    <name type="scientific">Arachis hypogaea</name>
    <name type="common">Peanut</name>
    <dbReference type="NCBI Taxonomy" id="3818"/>
    <lineage>
        <taxon>Eukaryota</taxon>
        <taxon>Viridiplantae</taxon>
        <taxon>Streptophyta</taxon>
        <taxon>Embryophyta</taxon>
        <taxon>Tracheophyta</taxon>
        <taxon>Spermatophyta</taxon>
        <taxon>Magnoliopsida</taxon>
        <taxon>eudicotyledons</taxon>
        <taxon>Gunneridae</taxon>
        <taxon>Pentapetalae</taxon>
        <taxon>rosids</taxon>
        <taxon>fabids</taxon>
        <taxon>Fabales</taxon>
        <taxon>Fabaceae</taxon>
        <taxon>Papilionoideae</taxon>
        <taxon>50 kb inversion clade</taxon>
        <taxon>dalbergioids sensu lato</taxon>
        <taxon>Dalbergieae</taxon>
        <taxon>Pterocarpus clade</taxon>
        <taxon>Arachis</taxon>
    </lineage>
</organism>
<protein>
    <recommendedName>
        <fullName evidence="2">CCHC-type domain-containing protein</fullName>
    </recommendedName>
</protein>
<dbReference type="InterPro" id="IPR025836">
    <property type="entry name" value="Zn_knuckle_CX2CX4HX4C"/>
</dbReference>
<dbReference type="Pfam" id="PF14392">
    <property type="entry name" value="zf-CCHC_4"/>
    <property type="match status" value="1"/>
</dbReference>
<dbReference type="Proteomes" id="UP000289738">
    <property type="component" value="Chromosome B09"/>
</dbReference>
<evidence type="ECO:0000313" key="3">
    <source>
        <dbReference type="EMBL" id="RYQ92374.1"/>
    </source>
</evidence>